<feature type="compositionally biased region" description="Polar residues" evidence="1">
    <location>
        <begin position="187"/>
        <end position="204"/>
    </location>
</feature>
<accession>A0A9W4XRT6</accession>
<evidence type="ECO:0000313" key="4">
    <source>
        <dbReference type="Proteomes" id="UP001152607"/>
    </source>
</evidence>
<organism evidence="3 4">
    <name type="scientific">Periconia digitata</name>
    <dbReference type="NCBI Taxonomy" id="1303443"/>
    <lineage>
        <taxon>Eukaryota</taxon>
        <taxon>Fungi</taxon>
        <taxon>Dikarya</taxon>
        <taxon>Ascomycota</taxon>
        <taxon>Pezizomycotina</taxon>
        <taxon>Dothideomycetes</taxon>
        <taxon>Pleosporomycetidae</taxon>
        <taxon>Pleosporales</taxon>
        <taxon>Massarineae</taxon>
        <taxon>Periconiaceae</taxon>
        <taxon>Periconia</taxon>
    </lineage>
</organism>
<keyword evidence="4" id="KW-1185">Reference proteome</keyword>
<evidence type="ECO:0000256" key="1">
    <source>
        <dbReference type="SAM" id="MobiDB-lite"/>
    </source>
</evidence>
<proteinExistence type="predicted"/>
<dbReference type="Proteomes" id="UP001152607">
    <property type="component" value="Unassembled WGS sequence"/>
</dbReference>
<reference evidence="3" key="1">
    <citation type="submission" date="2023-01" db="EMBL/GenBank/DDBJ databases">
        <authorList>
            <person name="Van Ghelder C."/>
            <person name="Rancurel C."/>
        </authorList>
    </citation>
    <scope>NUCLEOTIDE SEQUENCE</scope>
    <source>
        <strain evidence="3">CNCM I-4278</strain>
    </source>
</reference>
<evidence type="ECO:0000313" key="3">
    <source>
        <dbReference type="EMBL" id="CAI6317620.1"/>
    </source>
</evidence>
<evidence type="ECO:0000256" key="2">
    <source>
        <dbReference type="SAM" id="SignalP"/>
    </source>
</evidence>
<feature type="region of interest" description="Disordered" evidence="1">
    <location>
        <begin position="181"/>
        <end position="204"/>
    </location>
</feature>
<name>A0A9W4XRT6_9PLEO</name>
<feature type="signal peptide" evidence="2">
    <location>
        <begin position="1"/>
        <end position="20"/>
    </location>
</feature>
<dbReference type="EMBL" id="CAOQHR010000002">
    <property type="protein sequence ID" value="CAI6317620.1"/>
    <property type="molecule type" value="Genomic_DNA"/>
</dbReference>
<protein>
    <submittedName>
        <fullName evidence="3">Uncharacterized protein</fullName>
    </submittedName>
</protein>
<gene>
    <name evidence="3" type="ORF">PDIGIT_LOCUS3468</name>
</gene>
<comment type="caution">
    <text evidence="3">The sequence shown here is derived from an EMBL/GenBank/DDBJ whole genome shotgun (WGS) entry which is preliminary data.</text>
</comment>
<keyword evidence="2" id="KW-0732">Signal</keyword>
<dbReference type="AlphaFoldDB" id="A0A9W4XRT6"/>
<dbReference type="OrthoDB" id="5230873at2759"/>
<sequence>MFAVLRTSILAALMPAAVFGATQRRAIDGPFELWAYGTGIGGFPLFYSRGLAFAGNVSQFSANDSNAAIASFVTGPDNSWIASPVNATTNWNRATLFIPSTAMESSLVGFLPENSGGNASIETTGFSFYGTTAMKIEADGSLASGFTGLPVSDDVIQIFWNDTSSGQVPIALRGVAPSSPPPFIPATQLTPATGSNPGDASSAS</sequence>
<feature type="chain" id="PRO_5040827224" evidence="2">
    <location>
        <begin position="21"/>
        <end position="204"/>
    </location>
</feature>